<organism evidence="3 4">
    <name type="scientific">Deinococcus peraridilitoris (strain DSM 19664 / LMG 22246 / CIP 109416 / KR-200)</name>
    <dbReference type="NCBI Taxonomy" id="937777"/>
    <lineage>
        <taxon>Bacteria</taxon>
        <taxon>Thermotogati</taxon>
        <taxon>Deinococcota</taxon>
        <taxon>Deinococci</taxon>
        <taxon>Deinococcales</taxon>
        <taxon>Deinococcaceae</taxon>
        <taxon>Deinococcus</taxon>
    </lineage>
</organism>
<gene>
    <name evidence="3" type="ordered locus">Deipe_3288</name>
</gene>
<dbReference type="HOGENOM" id="CLU_160525_2_0_0"/>
<dbReference type="RefSeq" id="WP_015237027.1">
    <property type="nucleotide sequence ID" value="NC_019793.1"/>
</dbReference>
<dbReference type="InterPro" id="IPR058058">
    <property type="entry name" value="CBU_0592-like"/>
</dbReference>
<keyword evidence="1" id="KW-1133">Transmembrane helix</keyword>
<dbReference type="Proteomes" id="UP000010467">
    <property type="component" value="Chromosome"/>
</dbReference>
<dbReference type="KEGG" id="dpd:Deipe_3288"/>
<evidence type="ECO:0000256" key="1">
    <source>
        <dbReference type="SAM" id="Phobius"/>
    </source>
</evidence>
<dbReference type="NCBIfam" id="NF047864">
    <property type="entry name" value="CBU_0592_membra"/>
    <property type="match status" value="1"/>
</dbReference>
<evidence type="ECO:0000313" key="4">
    <source>
        <dbReference type="Proteomes" id="UP000010467"/>
    </source>
</evidence>
<feature type="transmembrane region" description="Helical" evidence="1">
    <location>
        <begin position="6"/>
        <end position="21"/>
    </location>
</feature>
<protein>
    <recommendedName>
        <fullName evidence="2">CBU-0592-like domain-containing protein</fullName>
    </recommendedName>
</protein>
<keyword evidence="1" id="KW-0472">Membrane</keyword>
<dbReference type="Pfam" id="PF26604">
    <property type="entry name" value="CBU_0592"/>
    <property type="match status" value="1"/>
</dbReference>
<proteinExistence type="predicted"/>
<keyword evidence="4" id="KW-1185">Reference proteome</keyword>
<dbReference type="eggNOG" id="ENOG5033DCB">
    <property type="taxonomic scope" value="Bacteria"/>
</dbReference>
<dbReference type="PATRIC" id="fig|937777.3.peg.3304"/>
<evidence type="ECO:0000259" key="2">
    <source>
        <dbReference type="Pfam" id="PF26604"/>
    </source>
</evidence>
<accession>L0A5L5</accession>
<sequence>MDIWQIVSVLGSLQILGAYVASQSRRLSPHSRLYSALNFVGSSLLTVVAIIEEQWGFLLLEAVWAAVSLVALLRPERATDAHQNGQQH</sequence>
<name>L0A5L5_DEIPD</name>
<dbReference type="AlphaFoldDB" id="L0A5L5"/>
<dbReference type="STRING" id="937777.Deipe_3288"/>
<reference evidence="4" key="1">
    <citation type="submission" date="2012-03" db="EMBL/GenBank/DDBJ databases">
        <title>Complete sequence of chromosome of Deinococcus peraridilitoris DSM 19664.</title>
        <authorList>
            <person name="Lucas S."/>
            <person name="Copeland A."/>
            <person name="Lapidus A."/>
            <person name="Glavina del Rio T."/>
            <person name="Dalin E."/>
            <person name="Tice H."/>
            <person name="Bruce D."/>
            <person name="Goodwin L."/>
            <person name="Pitluck S."/>
            <person name="Peters L."/>
            <person name="Mikhailova N."/>
            <person name="Lu M."/>
            <person name="Kyrpides N."/>
            <person name="Mavromatis K."/>
            <person name="Ivanova N."/>
            <person name="Brettin T."/>
            <person name="Detter J.C."/>
            <person name="Han C."/>
            <person name="Larimer F."/>
            <person name="Land M."/>
            <person name="Hauser L."/>
            <person name="Markowitz V."/>
            <person name="Cheng J.-F."/>
            <person name="Hugenholtz P."/>
            <person name="Woyke T."/>
            <person name="Wu D."/>
            <person name="Pukall R."/>
            <person name="Steenblock K."/>
            <person name="Brambilla E."/>
            <person name="Klenk H.-P."/>
            <person name="Eisen J.A."/>
        </authorList>
    </citation>
    <scope>NUCLEOTIDE SEQUENCE [LARGE SCALE GENOMIC DNA]</scope>
    <source>
        <strain evidence="4">DSM 19664 / LMG 22246 / CIP 109416 / KR-200</strain>
    </source>
</reference>
<feature type="domain" description="CBU-0592-like" evidence="2">
    <location>
        <begin position="5"/>
        <end position="74"/>
    </location>
</feature>
<feature type="transmembrane region" description="Helical" evidence="1">
    <location>
        <begin position="57"/>
        <end position="73"/>
    </location>
</feature>
<evidence type="ECO:0000313" key="3">
    <source>
        <dbReference type="EMBL" id="AFZ68729.1"/>
    </source>
</evidence>
<feature type="transmembrane region" description="Helical" evidence="1">
    <location>
        <begin position="33"/>
        <end position="51"/>
    </location>
</feature>
<keyword evidence="1" id="KW-0812">Transmembrane</keyword>
<dbReference type="EMBL" id="CP003382">
    <property type="protein sequence ID" value="AFZ68729.1"/>
    <property type="molecule type" value="Genomic_DNA"/>
</dbReference>